<organism evidence="1 2">
    <name type="scientific">Intestinimonas massiliensis</name>
    <name type="common">ex Afouda et al. 2020</name>
    <dbReference type="NCBI Taxonomy" id="1673721"/>
    <lineage>
        <taxon>Bacteria</taxon>
        <taxon>Bacillati</taxon>
        <taxon>Bacillota</taxon>
        <taxon>Clostridia</taxon>
        <taxon>Eubacteriales</taxon>
        <taxon>Intestinimonas</taxon>
    </lineage>
</organism>
<dbReference type="AlphaFoldDB" id="A0AAW5JL61"/>
<accession>A0AAW5JL61</accession>
<gene>
    <name evidence="1" type="ORF">NE579_03325</name>
</gene>
<comment type="caution">
    <text evidence="1">The sequence shown here is derived from an EMBL/GenBank/DDBJ whole genome shotgun (WGS) entry which is preliminary data.</text>
</comment>
<reference evidence="1" key="1">
    <citation type="submission" date="2022-06" db="EMBL/GenBank/DDBJ databases">
        <title>Isolation of gut microbiota from human fecal samples.</title>
        <authorList>
            <person name="Pamer E.G."/>
            <person name="Barat B."/>
            <person name="Waligurski E."/>
            <person name="Medina S."/>
            <person name="Paddock L."/>
            <person name="Mostad J."/>
        </authorList>
    </citation>
    <scope>NUCLEOTIDE SEQUENCE</scope>
    <source>
        <strain evidence="1">DFI.9.91</strain>
    </source>
</reference>
<dbReference type="EMBL" id="JANFYS010000004">
    <property type="protein sequence ID" value="MCQ4769500.1"/>
    <property type="molecule type" value="Genomic_DNA"/>
</dbReference>
<name>A0AAW5JL61_9FIRM</name>
<evidence type="ECO:0000313" key="2">
    <source>
        <dbReference type="Proteomes" id="UP001204562"/>
    </source>
</evidence>
<dbReference type="Proteomes" id="UP001204562">
    <property type="component" value="Unassembled WGS sequence"/>
</dbReference>
<proteinExistence type="predicted"/>
<protein>
    <submittedName>
        <fullName evidence="1">Uncharacterized protein</fullName>
    </submittedName>
</protein>
<dbReference type="RefSeq" id="WP_256303251.1">
    <property type="nucleotide sequence ID" value="NZ_JANFYS010000004.1"/>
</dbReference>
<sequence length="40" mass="4655">MLTTGRSEAPREKIRYLTDVPIRPYGAATWENLPWTYMLG</sequence>
<evidence type="ECO:0000313" key="1">
    <source>
        <dbReference type="EMBL" id="MCQ4769500.1"/>
    </source>
</evidence>